<name>A0ABS1TS76_9BACI</name>
<feature type="domain" description="YpoC-like" evidence="1">
    <location>
        <begin position="7"/>
        <end position="114"/>
    </location>
</feature>
<reference evidence="2 3" key="1">
    <citation type="submission" date="2021-01" db="EMBL/GenBank/DDBJ databases">
        <title>Genome public.</title>
        <authorList>
            <person name="Liu C."/>
            <person name="Sun Q."/>
        </authorList>
    </citation>
    <scope>NUCLEOTIDE SEQUENCE [LARGE SCALE GENOMIC DNA]</scope>
    <source>
        <strain evidence="2 3">YIM B02564</strain>
    </source>
</reference>
<organism evidence="2 3">
    <name type="scientific">Neobacillus paridis</name>
    <dbReference type="NCBI Taxonomy" id="2803862"/>
    <lineage>
        <taxon>Bacteria</taxon>
        <taxon>Bacillati</taxon>
        <taxon>Bacillota</taxon>
        <taxon>Bacilli</taxon>
        <taxon>Bacillales</taxon>
        <taxon>Bacillaceae</taxon>
        <taxon>Neobacillus</taxon>
    </lineage>
</organism>
<protein>
    <recommendedName>
        <fullName evidence="1">YpoC-like domain-containing protein</fullName>
    </recommendedName>
</protein>
<keyword evidence="3" id="KW-1185">Reference proteome</keyword>
<evidence type="ECO:0000313" key="2">
    <source>
        <dbReference type="EMBL" id="MBL4954170.1"/>
    </source>
</evidence>
<dbReference type="EMBL" id="JAESWB010000278">
    <property type="protein sequence ID" value="MBL4954170.1"/>
    <property type="molecule type" value="Genomic_DNA"/>
</dbReference>
<comment type="caution">
    <text evidence="2">The sequence shown here is derived from an EMBL/GenBank/DDBJ whole genome shotgun (WGS) entry which is preliminary data.</text>
</comment>
<proteinExistence type="predicted"/>
<dbReference type="RefSeq" id="WP_202655422.1">
    <property type="nucleotide sequence ID" value="NZ_JAESWB010000278.1"/>
</dbReference>
<dbReference type="Pfam" id="PF21747">
    <property type="entry name" value="YpoC"/>
    <property type="match status" value="1"/>
</dbReference>
<dbReference type="Proteomes" id="UP000623967">
    <property type="component" value="Unassembled WGS sequence"/>
</dbReference>
<gene>
    <name evidence="2" type="ORF">JK635_18545</name>
</gene>
<accession>A0ABS1TS76</accession>
<evidence type="ECO:0000313" key="3">
    <source>
        <dbReference type="Proteomes" id="UP000623967"/>
    </source>
</evidence>
<dbReference type="InterPro" id="IPR048427">
    <property type="entry name" value="YpoC"/>
</dbReference>
<sequence length="118" mass="14180">MDQLNSTVTAILEEWKITKPKLEELFRKRDQKSAKQFMEKGIFLFKQFLFITNDLPVSIEQTIPYQQLTYKPVNLEERLEFIGSRPHLHHAYRQLAELMVELEKMYVKKQLQKNRPAK</sequence>
<evidence type="ECO:0000259" key="1">
    <source>
        <dbReference type="Pfam" id="PF21747"/>
    </source>
</evidence>